<proteinExistence type="predicted"/>
<name>A0A8B8ZKK9_PHODC</name>
<evidence type="ECO:0000259" key="1">
    <source>
        <dbReference type="Pfam" id="PF23603"/>
    </source>
</evidence>
<gene>
    <name evidence="3" type="primary">LOC120105443</name>
</gene>
<dbReference type="GeneID" id="120105443"/>
<dbReference type="OrthoDB" id="1749443at2759"/>
<accession>A0A8B8ZKK9</accession>
<dbReference type="RefSeq" id="XP_038973842.1">
    <property type="nucleotide sequence ID" value="XM_039117914.1"/>
</dbReference>
<dbReference type="Proteomes" id="UP000228380">
    <property type="component" value="Unplaced"/>
</dbReference>
<keyword evidence="2" id="KW-1185">Reference proteome</keyword>
<reference evidence="3" key="1">
    <citation type="submission" date="2025-08" db="UniProtKB">
        <authorList>
            <consortium name="RefSeq"/>
        </authorList>
    </citation>
    <scope>IDENTIFICATION</scope>
    <source>
        <tissue evidence="3">Young leaves</tissue>
    </source>
</reference>
<evidence type="ECO:0000313" key="2">
    <source>
        <dbReference type="Proteomes" id="UP000228380"/>
    </source>
</evidence>
<feature type="domain" description="Telomere repeat-binding protein 1-6-like ubiquitin-like" evidence="1">
    <location>
        <begin position="39"/>
        <end position="66"/>
    </location>
</feature>
<protein>
    <submittedName>
        <fullName evidence="3">Telomere repeat-binding protein 2-like isoform X1</fullName>
    </submittedName>
</protein>
<dbReference type="InterPro" id="IPR057625">
    <property type="entry name" value="TPR1-6-like_ubiquitin"/>
</dbReference>
<organism evidence="2 3">
    <name type="scientific">Phoenix dactylifera</name>
    <name type="common">Date palm</name>
    <dbReference type="NCBI Taxonomy" id="42345"/>
    <lineage>
        <taxon>Eukaryota</taxon>
        <taxon>Viridiplantae</taxon>
        <taxon>Streptophyta</taxon>
        <taxon>Embryophyta</taxon>
        <taxon>Tracheophyta</taxon>
        <taxon>Spermatophyta</taxon>
        <taxon>Magnoliopsida</taxon>
        <taxon>Liliopsida</taxon>
        <taxon>Arecaceae</taxon>
        <taxon>Coryphoideae</taxon>
        <taxon>Phoeniceae</taxon>
        <taxon>Phoenix</taxon>
    </lineage>
</organism>
<dbReference type="Pfam" id="PF23603">
    <property type="entry name" value="Ubiquitin_TPR1"/>
    <property type="match status" value="1"/>
</dbReference>
<sequence length="137" mass="15648">MMMPTLDTYCRLCMEAGLMLCDCQLVPGSLQIGIYGRLLKLSIKSFKVPELFVEIPQNATVGSLKSQEFFQYLLECLMTILARARSGAEQSLRRLRSVDKTRPSKEQSLVDWARPKLNDNIVEMMMPTLDTYCRLCT</sequence>
<dbReference type="KEGG" id="pda:120105443"/>
<dbReference type="AlphaFoldDB" id="A0A8B8ZKK9"/>
<evidence type="ECO:0000313" key="3">
    <source>
        <dbReference type="RefSeq" id="XP_038973842.1"/>
    </source>
</evidence>